<evidence type="ECO:0000256" key="2">
    <source>
        <dbReference type="SAM" id="Phobius"/>
    </source>
</evidence>
<keyword evidence="2" id="KW-0472">Membrane</keyword>
<reference evidence="3" key="1">
    <citation type="journal article" date="2023" name="Mol. Phylogenet. Evol.">
        <title>Genome-scale phylogeny and comparative genomics of the fungal order Sordariales.</title>
        <authorList>
            <person name="Hensen N."/>
            <person name="Bonometti L."/>
            <person name="Westerberg I."/>
            <person name="Brannstrom I.O."/>
            <person name="Guillou S."/>
            <person name="Cros-Aarteil S."/>
            <person name="Calhoun S."/>
            <person name="Haridas S."/>
            <person name="Kuo A."/>
            <person name="Mondo S."/>
            <person name="Pangilinan J."/>
            <person name="Riley R."/>
            <person name="LaButti K."/>
            <person name="Andreopoulos B."/>
            <person name="Lipzen A."/>
            <person name="Chen C."/>
            <person name="Yan M."/>
            <person name="Daum C."/>
            <person name="Ng V."/>
            <person name="Clum A."/>
            <person name="Steindorff A."/>
            <person name="Ohm R.A."/>
            <person name="Martin F."/>
            <person name="Silar P."/>
            <person name="Natvig D.O."/>
            <person name="Lalanne C."/>
            <person name="Gautier V."/>
            <person name="Ament-Velasquez S.L."/>
            <person name="Kruys A."/>
            <person name="Hutchinson M.I."/>
            <person name="Powell A.J."/>
            <person name="Barry K."/>
            <person name="Miller A.N."/>
            <person name="Grigoriev I.V."/>
            <person name="Debuchy R."/>
            <person name="Gladieux P."/>
            <person name="Hiltunen Thoren M."/>
            <person name="Johannesson H."/>
        </authorList>
    </citation>
    <scope>NUCLEOTIDE SEQUENCE</scope>
    <source>
        <strain evidence="3">CBS 560.94</strain>
    </source>
</reference>
<keyword evidence="4" id="KW-1185">Reference proteome</keyword>
<proteinExistence type="predicted"/>
<organism evidence="3 4">
    <name type="scientific">Neurospora tetraspora</name>
    <dbReference type="NCBI Taxonomy" id="94610"/>
    <lineage>
        <taxon>Eukaryota</taxon>
        <taxon>Fungi</taxon>
        <taxon>Dikarya</taxon>
        <taxon>Ascomycota</taxon>
        <taxon>Pezizomycotina</taxon>
        <taxon>Sordariomycetes</taxon>
        <taxon>Sordariomycetidae</taxon>
        <taxon>Sordariales</taxon>
        <taxon>Sordariaceae</taxon>
        <taxon>Neurospora</taxon>
    </lineage>
</organism>
<gene>
    <name evidence="3" type="ORF">B0H65DRAFT_473121</name>
</gene>
<name>A0AAE0MPY5_9PEZI</name>
<comment type="caution">
    <text evidence="3">The sequence shown here is derived from an EMBL/GenBank/DDBJ whole genome shotgun (WGS) entry which is preliminary data.</text>
</comment>
<reference evidence="3" key="2">
    <citation type="submission" date="2023-06" db="EMBL/GenBank/DDBJ databases">
        <authorList>
            <consortium name="Lawrence Berkeley National Laboratory"/>
            <person name="Haridas S."/>
            <person name="Hensen N."/>
            <person name="Bonometti L."/>
            <person name="Westerberg I."/>
            <person name="Brannstrom I.O."/>
            <person name="Guillou S."/>
            <person name="Cros-Aarteil S."/>
            <person name="Calhoun S."/>
            <person name="Kuo A."/>
            <person name="Mondo S."/>
            <person name="Pangilinan J."/>
            <person name="Riley R."/>
            <person name="Labutti K."/>
            <person name="Andreopoulos B."/>
            <person name="Lipzen A."/>
            <person name="Chen C."/>
            <person name="Yanf M."/>
            <person name="Daum C."/>
            <person name="Ng V."/>
            <person name="Clum A."/>
            <person name="Steindorff A."/>
            <person name="Ohm R."/>
            <person name="Martin F."/>
            <person name="Silar P."/>
            <person name="Natvig D."/>
            <person name="Lalanne C."/>
            <person name="Gautier V."/>
            <person name="Ament-Velasquez S.L."/>
            <person name="Kruys A."/>
            <person name="Hutchinson M.I."/>
            <person name="Powell A.J."/>
            <person name="Barry K."/>
            <person name="Miller A.N."/>
            <person name="Grigoriev I.V."/>
            <person name="Debuchy R."/>
            <person name="Gladieux P."/>
            <person name="Thoren M.H."/>
            <person name="Johannesson H."/>
        </authorList>
    </citation>
    <scope>NUCLEOTIDE SEQUENCE</scope>
    <source>
        <strain evidence="3">CBS 560.94</strain>
    </source>
</reference>
<accession>A0AAE0MPY5</accession>
<feature type="region of interest" description="Disordered" evidence="1">
    <location>
        <begin position="72"/>
        <end position="92"/>
    </location>
</feature>
<evidence type="ECO:0000313" key="3">
    <source>
        <dbReference type="EMBL" id="KAK3340654.1"/>
    </source>
</evidence>
<feature type="transmembrane region" description="Helical" evidence="2">
    <location>
        <begin position="43"/>
        <end position="65"/>
    </location>
</feature>
<keyword evidence="2" id="KW-0812">Transmembrane</keyword>
<dbReference type="EMBL" id="JAUEPP010000006">
    <property type="protein sequence ID" value="KAK3340654.1"/>
    <property type="molecule type" value="Genomic_DNA"/>
</dbReference>
<dbReference type="AlphaFoldDB" id="A0AAE0MPY5"/>
<sequence length="154" mass="17535">MEKASIGNGVLELGVPGVREEKQRRKGRLDFIYLPYIIPSGDYYMALFSSLAVGSPFMAFIVLSCSSGGAKQKGRQADRQTGQPAGRTGQAGGCKLRWMTTKSLDTIRRFDDGEYKLETWDTRLPRHAMPFGARYSLRWLWLWLWLKRGNRTIL</sequence>
<dbReference type="Proteomes" id="UP001278500">
    <property type="component" value="Unassembled WGS sequence"/>
</dbReference>
<keyword evidence="2" id="KW-1133">Transmembrane helix</keyword>
<dbReference type="GeneID" id="87864334"/>
<evidence type="ECO:0000256" key="1">
    <source>
        <dbReference type="SAM" id="MobiDB-lite"/>
    </source>
</evidence>
<protein>
    <submittedName>
        <fullName evidence="3">Uncharacterized protein</fullName>
    </submittedName>
</protein>
<dbReference type="RefSeq" id="XP_062679596.1">
    <property type="nucleotide sequence ID" value="XM_062827180.1"/>
</dbReference>
<evidence type="ECO:0000313" key="4">
    <source>
        <dbReference type="Proteomes" id="UP001278500"/>
    </source>
</evidence>